<reference evidence="1" key="1">
    <citation type="journal article" date="2020" name="Stud. Mycol.">
        <title>101 Dothideomycetes genomes: a test case for predicting lifestyles and emergence of pathogens.</title>
        <authorList>
            <person name="Haridas S."/>
            <person name="Albert R."/>
            <person name="Binder M."/>
            <person name="Bloem J."/>
            <person name="Labutti K."/>
            <person name="Salamov A."/>
            <person name="Andreopoulos B."/>
            <person name="Baker S."/>
            <person name="Barry K."/>
            <person name="Bills G."/>
            <person name="Bluhm B."/>
            <person name="Cannon C."/>
            <person name="Castanera R."/>
            <person name="Culley D."/>
            <person name="Daum C."/>
            <person name="Ezra D."/>
            <person name="Gonzalez J."/>
            <person name="Henrissat B."/>
            <person name="Kuo A."/>
            <person name="Liang C."/>
            <person name="Lipzen A."/>
            <person name="Lutzoni F."/>
            <person name="Magnuson J."/>
            <person name="Mondo S."/>
            <person name="Nolan M."/>
            <person name="Ohm R."/>
            <person name="Pangilinan J."/>
            <person name="Park H.-J."/>
            <person name="Ramirez L."/>
            <person name="Alfaro M."/>
            <person name="Sun H."/>
            <person name="Tritt A."/>
            <person name="Yoshinaga Y."/>
            <person name="Zwiers L.-H."/>
            <person name="Turgeon B."/>
            <person name="Goodwin S."/>
            <person name="Spatafora J."/>
            <person name="Crous P."/>
            <person name="Grigoriev I."/>
        </authorList>
    </citation>
    <scope>NUCLEOTIDE SEQUENCE</scope>
    <source>
        <strain evidence="1">CBS 262.69</strain>
    </source>
</reference>
<dbReference type="Proteomes" id="UP000799640">
    <property type="component" value="Unassembled WGS sequence"/>
</dbReference>
<organism evidence="1 2">
    <name type="scientific">Trichodelitschia bisporula</name>
    <dbReference type="NCBI Taxonomy" id="703511"/>
    <lineage>
        <taxon>Eukaryota</taxon>
        <taxon>Fungi</taxon>
        <taxon>Dikarya</taxon>
        <taxon>Ascomycota</taxon>
        <taxon>Pezizomycotina</taxon>
        <taxon>Dothideomycetes</taxon>
        <taxon>Dothideomycetes incertae sedis</taxon>
        <taxon>Phaeotrichales</taxon>
        <taxon>Phaeotrichaceae</taxon>
        <taxon>Trichodelitschia</taxon>
    </lineage>
</organism>
<accession>A0A6G1HNM6</accession>
<feature type="non-terminal residue" evidence="1">
    <location>
        <position position="65"/>
    </location>
</feature>
<dbReference type="OrthoDB" id="5428901at2759"/>
<gene>
    <name evidence="1" type="ORF">EJ06DRAFT_464434</name>
</gene>
<protein>
    <submittedName>
        <fullName evidence="1">Uncharacterized protein</fullName>
    </submittedName>
</protein>
<sequence>LPRRPDTVAAVMTYVCDSRMCEDFEGGEKVSVKERDRHVVRLGKRYGYGVREGADGGGRWVVDDM</sequence>
<keyword evidence="2" id="KW-1185">Reference proteome</keyword>
<dbReference type="EMBL" id="ML996702">
    <property type="protein sequence ID" value="KAF2397668.1"/>
    <property type="molecule type" value="Genomic_DNA"/>
</dbReference>
<proteinExistence type="predicted"/>
<evidence type="ECO:0000313" key="1">
    <source>
        <dbReference type="EMBL" id="KAF2397668.1"/>
    </source>
</evidence>
<feature type="non-terminal residue" evidence="1">
    <location>
        <position position="1"/>
    </location>
</feature>
<name>A0A6G1HNM6_9PEZI</name>
<dbReference type="AlphaFoldDB" id="A0A6G1HNM6"/>
<evidence type="ECO:0000313" key="2">
    <source>
        <dbReference type="Proteomes" id="UP000799640"/>
    </source>
</evidence>